<gene>
    <name evidence="5" type="ORF">VC83_06324</name>
</gene>
<dbReference type="EMBL" id="KV441395">
    <property type="protein sequence ID" value="OAF58818.1"/>
    <property type="molecule type" value="Genomic_DNA"/>
</dbReference>
<keyword evidence="3" id="KW-0479">Metal-binding</keyword>
<dbReference type="Gene3D" id="2.60.120.620">
    <property type="entry name" value="q2cbj1_9rhob like domain"/>
    <property type="match status" value="1"/>
</dbReference>
<dbReference type="GO" id="GO:0046872">
    <property type="term" value="F:metal ion binding"/>
    <property type="evidence" value="ECO:0007669"/>
    <property type="project" value="UniProtKB-KW"/>
</dbReference>
<sequence length="299" mass="32806">MSAPNLTPTQIEAFHRDGYLIIPNALDSQTVAALLAETHSLLENFSIEDHPMTRFSTGEGEGVEHVGDDYFLESGDKIRFFFEEDAFSPTGTLQYPKHRAINKIGHSLHTLSPPFVSLLTHPTTPPSTIARSLGLSSPQVLQSMVICKQPEIGAAVPPHQDSTFLYTSPPSALGFWYALEDATRENGCLSFLPGSHKWAPVGKRFVRKGDGSGTEFVENEGPKFPAGRGGAKEGEEEEYVMGEVKAGSLVLIHGNLLHKSERNTSGKGRIIYTFHAIEGDAVYDERNWLQPPAWGFTKI</sequence>
<dbReference type="VEuPathDB" id="FungiDB:GMDG_05039"/>
<dbReference type="GeneID" id="36289385"/>
<evidence type="ECO:0000313" key="5">
    <source>
        <dbReference type="EMBL" id="OAF58818.1"/>
    </source>
</evidence>
<name>A0A177A9L3_9PEZI</name>
<comment type="cofactor">
    <cofactor evidence="1">
        <name>Fe cation</name>
        <dbReference type="ChEBI" id="CHEBI:24875"/>
    </cofactor>
</comment>
<evidence type="ECO:0000256" key="2">
    <source>
        <dbReference type="ARBA" id="ARBA00005830"/>
    </source>
</evidence>
<proteinExistence type="inferred from homology"/>
<dbReference type="AlphaFoldDB" id="A0A177A9L3"/>
<dbReference type="PANTHER" id="PTHR20883">
    <property type="entry name" value="PHYTANOYL-COA DIOXYGENASE DOMAIN CONTAINING 1"/>
    <property type="match status" value="1"/>
</dbReference>
<protein>
    <recommendedName>
        <fullName evidence="6">Fe2OG dioxygenase domain-containing protein</fullName>
    </recommendedName>
</protein>
<comment type="similarity">
    <text evidence="2">Belongs to the PhyH family.</text>
</comment>
<organism evidence="5">
    <name type="scientific">Pseudogymnoascus destructans</name>
    <dbReference type="NCBI Taxonomy" id="655981"/>
    <lineage>
        <taxon>Eukaryota</taxon>
        <taxon>Fungi</taxon>
        <taxon>Dikarya</taxon>
        <taxon>Ascomycota</taxon>
        <taxon>Pezizomycotina</taxon>
        <taxon>Leotiomycetes</taxon>
        <taxon>Thelebolales</taxon>
        <taxon>Thelebolaceae</taxon>
        <taxon>Pseudogymnoascus</taxon>
    </lineage>
</organism>
<dbReference type="SUPFAM" id="SSF51197">
    <property type="entry name" value="Clavaminate synthase-like"/>
    <property type="match status" value="1"/>
</dbReference>
<evidence type="ECO:0000256" key="4">
    <source>
        <dbReference type="ARBA" id="ARBA00023004"/>
    </source>
</evidence>
<dbReference type="Pfam" id="PF05721">
    <property type="entry name" value="PhyH"/>
    <property type="match status" value="1"/>
</dbReference>
<dbReference type="InterPro" id="IPR008775">
    <property type="entry name" value="Phytyl_CoA_dOase-like"/>
</dbReference>
<dbReference type="eggNOG" id="KOG3290">
    <property type="taxonomic scope" value="Eukaryota"/>
</dbReference>
<dbReference type="OrthoDB" id="445007at2759"/>
<dbReference type="RefSeq" id="XP_024324102.1">
    <property type="nucleotide sequence ID" value="XM_024469926.1"/>
</dbReference>
<evidence type="ECO:0008006" key="6">
    <source>
        <dbReference type="Google" id="ProtNLM"/>
    </source>
</evidence>
<accession>A0A177A9L3</accession>
<dbReference type="PANTHER" id="PTHR20883:SF15">
    <property type="entry name" value="PHYTANOYL-COA DIOXYGENASE DOMAIN-CONTAINING PROTEIN 1"/>
    <property type="match status" value="1"/>
</dbReference>
<keyword evidence="4" id="KW-0408">Iron</keyword>
<evidence type="ECO:0000256" key="1">
    <source>
        <dbReference type="ARBA" id="ARBA00001962"/>
    </source>
</evidence>
<reference evidence="5" key="1">
    <citation type="submission" date="2016-03" db="EMBL/GenBank/DDBJ databases">
        <title>Updated assembly of Pseudogymnoascus destructans, the fungus causing white-nose syndrome of bats.</title>
        <authorList>
            <person name="Palmer J.M."/>
            <person name="Drees K.P."/>
            <person name="Foster J.T."/>
            <person name="Lindner D.L."/>
        </authorList>
    </citation>
    <scope>NUCLEOTIDE SEQUENCE [LARGE SCALE GENOMIC DNA]</scope>
    <source>
        <strain evidence="5">20631-21</strain>
    </source>
</reference>
<evidence type="ECO:0000256" key="3">
    <source>
        <dbReference type="ARBA" id="ARBA00022723"/>
    </source>
</evidence>
<dbReference type="Proteomes" id="UP000077154">
    <property type="component" value="Unassembled WGS sequence"/>
</dbReference>